<evidence type="ECO:0000256" key="14">
    <source>
        <dbReference type="ARBA" id="ARBA00058524"/>
    </source>
</evidence>
<dbReference type="GO" id="GO:0061710">
    <property type="term" value="F:L-threonylcarbamoyladenylate synthase"/>
    <property type="evidence" value="ECO:0007669"/>
    <property type="project" value="UniProtKB-EC"/>
</dbReference>
<proteinExistence type="inferred from homology"/>
<evidence type="ECO:0000256" key="7">
    <source>
        <dbReference type="ARBA" id="ARBA00022475"/>
    </source>
</evidence>
<evidence type="ECO:0000256" key="3">
    <source>
        <dbReference type="ARBA" id="ARBA00004496"/>
    </source>
</evidence>
<comment type="subcellular location">
    <subcellularLocation>
        <location evidence="2">Cell membrane</location>
        <topology evidence="2">Peripheral membrane protein</topology>
    </subcellularLocation>
    <subcellularLocation>
        <location evidence="3">Cytoplasm</location>
    </subcellularLocation>
    <subcellularLocation>
        <location evidence="1">Mitochondrion</location>
    </subcellularLocation>
</comment>
<reference evidence="17 18" key="1">
    <citation type="journal article" date="2014" name="Nat. Commun.">
        <title>Klebsormidium flaccidum genome reveals primary factors for plant terrestrial adaptation.</title>
        <authorList>
            <person name="Hori K."/>
            <person name="Maruyama F."/>
            <person name="Fujisawa T."/>
            <person name="Togashi T."/>
            <person name="Yamamoto N."/>
            <person name="Seo M."/>
            <person name="Sato S."/>
            <person name="Yamada T."/>
            <person name="Mori H."/>
            <person name="Tajima N."/>
            <person name="Moriyama T."/>
            <person name="Ikeuchi M."/>
            <person name="Watanabe M."/>
            <person name="Wada H."/>
            <person name="Kobayashi K."/>
            <person name="Saito M."/>
            <person name="Masuda T."/>
            <person name="Sasaki-Sekimoto Y."/>
            <person name="Mashiguchi K."/>
            <person name="Awai K."/>
            <person name="Shimojima M."/>
            <person name="Masuda S."/>
            <person name="Iwai M."/>
            <person name="Nobusawa T."/>
            <person name="Narise T."/>
            <person name="Kondo S."/>
            <person name="Saito H."/>
            <person name="Sato R."/>
            <person name="Murakawa M."/>
            <person name="Ihara Y."/>
            <person name="Oshima-Yamada Y."/>
            <person name="Ohtaka K."/>
            <person name="Satoh M."/>
            <person name="Sonobe K."/>
            <person name="Ishii M."/>
            <person name="Ohtani R."/>
            <person name="Kanamori-Sato M."/>
            <person name="Honoki R."/>
            <person name="Miyazaki D."/>
            <person name="Mochizuki H."/>
            <person name="Umetsu J."/>
            <person name="Higashi K."/>
            <person name="Shibata D."/>
            <person name="Kamiya Y."/>
            <person name="Sato N."/>
            <person name="Nakamura Y."/>
            <person name="Tabata S."/>
            <person name="Ida S."/>
            <person name="Kurokawa K."/>
            <person name="Ohta H."/>
        </authorList>
    </citation>
    <scope>NUCLEOTIDE SEQUENCE [LARGE SCALE GENOMIC DNA]</scope>
    <source>
        <strain evidence="17 18">NIES-2285</strain>
    </source>
</reference>
<dbReference type="EC" id="2.7.7.87" evidence="5"/>
<evidence type="ECO:0000259" key="16">
    <source>
        <dbReference type="PROSITE" id="PS51163"/>
    </source>
</evidence>
<dbReference type="GO" id="GO:0005886">
    <property type="term" value="C:plasma membrane"/>
    <property type="evidence" value="ECO:0007669"/>
    <property type="project" value="UniProtKB-SubCell"/>
</dbReference>
<dbReference type="GO" id="GO:0006450">
    <property type="term" value="P:regulation of translational fidelity"/>
    <property type="evidence" value="ECO:0000318"/>
    <property type="project" value="GO_Central"/>
</dbReference>
<dbReference type="PROSITE" id="PS51163">
    <property type="entry name" value="YRDC"/>
    <property type="match status" value="1"/>
</dbReference>
<evidence type="ECO:0000256" key="10">
    <source>
        <dbReference type="ARBA" id="ARBA00022946"/>
    </source>
</evidence>
<keyword evidence="12" id="KW-0472">Membrane</keyword>
<evidence type="ECO:0000256" key="8">
    <source>
        <dbReference type="ARBA" id="ARBA00022490"/>
    </source>
</evidence>
<dbReference type="Pfam" id="PF01300">
    <property type="entry name" value="Sua5_yciO_yrdC"/>
    <property type="match status" value="1"/>
</dbReference>
<evidence type="ECO:0000256" key="13">
    <source>
        <dbReference type="ARBA" id="ARBA00048366"/>
    </source>
</evidence>
<sequence length="296" mass="31310">MRGLHRSTQSCLTRPSVHVLVEDAFLSSATTSARCLFAQLQNHRNSLSIKGLLKKEQVQRCTRAGSGGLRRADYMAAGSPVLTNILPAQDDHIEAASKALKEGLVVAVPTDTLYGLAADAGSASAIRRLYEIKARQASNPIAICVADIPDVQRYASTDHLPTGLLEALLPGPVTLVLNRLSGGPLSDDLNPGVPGIGVRIPDAHFIRSLARHFGGALALTSANVSNATSTVAVDEFRELWPACAHVFDGGRLQGSREGSTVVDLTKPGGYRILRPGSAFKSTTAVLQEKHGLHDSA</sequence>
<dbReference type="Proteomes" id="UP000054558">
    <property type="component" value="Unassembled WGS sequence"/>
</dbReference>
<dbReference type="InterPro" id="IPR050156">
    <property type="entry name" value="TC-AMP_synthase_SUA5"/>
</dbReference>
<keyword evidence="18" id="KW-1185">Reference proteome</keyword>
<evidence type="ECO:0000256" key="5">
    <source>
        <dbReference type="ARBA" id="ARBA00012584"/>
    </source>
</evidence>
<dbReference type="AlphaFoldDB" id="A0A1Y1I611"/>
<feature type="domain" description="YrdC-like" evidence="16">
    <location>
        <begin position="90"/>
        <end position="278"/>
    </location>
</feature>
<dbReference type="PANTHER" id="PTHR17490:SF10">
    <property type="entry name" value="THREONYLCARBAMOYL-AMP SYNTHASE"/>
    <property type="match status" value="1"/>
</dbReference>
<keyword evidence="9" id="KW-0808">Transferase</keyword>
<organism evidence="17 18">
    <name type="scientific">Klebsormidium nitens</name>
    <name type="common">Green alga</name>
    <name type="synonym">Ulothrix nitens</name>
    <dbReference type="NCBI Taxonomy" id="105231"/>
    <lineage>
        <taxon>Eukaryota</taxon>
        <taxon>Viridiplantae</taxon>
        <taxon>Streptophyta</taxon>
        <taxon>Klebsormidiophyceae</taxon>
        <taxon>Klebsormidiales</taxon>
        <taxon>Klebsormidiaceae</taxon>
        <taxon>Klebsormidium</taxon>
    </lineage>
</organism>
<gene>
    <name evidence="17" type="ORF">KFL_002860190</name>
</gene>
<dbReference type="FunFam" id="3.90.870.10:FF:000007">
    <property type="entry name" value="YrdC N6-threonylcarbamoyltransferase domain containing"/>
    <property type="match status" value="1"/>
</dbReference>
<evidence type="ECO:0000256" key="15">
    <source>
        <dbReference type="ARBA" id="ARBA00063146"/>
    </source>
</evidence>
<dbReference type="InterPro" id="IPR017945">
    <property type="entry name" value="DHBP_synth_RibB-like_a/b_dom"/>
</dbReference>
<dbReference type="STRING" id="105231.A0A1Y1I611"/>
<dbReference type="SUPFAM" id="SSF55821">
    <property type="entry name" value="YrdC/RibB"/>
    <property type="match status" value="1"/>
</dbReference>
<dbReference type="GO" id="GO:0016779">
    <property type="term" value="F:nucleotidyltransferase activity"/>
    <property type="evidence" value="ECO:0000318"/>
    <property type="project" value="GO_Central"/>
</dbReference>
<dbReference type="GO" id="GO:0005737">
    <property type="term" value="C:cytoplasm"/>
    <property type="evidence" value="ECO:0000318"/>
    <property type="project" value="GO_Central"/>
</dbReference>
<comment type="similarity">
    <text evidence="4">Belongs to the SUA5 family.</text>
</comment>
<evidence type="ECO:0000313" key="17">
    <source>
        <dbReference type="EMBL" id="GAQ86395.1"/>
    </source>
</evidence>
<evidence type="ECO:0000256" key="9">
    <source>
        <dbReference type="ARBA" id="ARBA00022679"/>
    </source>
</evidence>
<dbReference type="OrthoDB" id="412787at2759"/>
<dbReference type="GO" id="GO:0003725">
    <property type="term" value="F:double-stranded RNA binding"/>
    <property type="evidence" value="ECO:0007669"/>
    <property type="project" value="InterPro"/>
</dbReference>
<dbReference type="InterPro" id="IPR006070">
    <property type="entry name" value="Sua5-like_dom"/>
</dbReference>
<evidence type="ECO:0000256" key="1">
    <source>
        <dbReference type="ARBA" id="ARBA00004173"/>
    </source>
</evidence>
<keyword evidence="8" id="KW-0963">Cytoplasm</keyword>
<evidence type="ECO:0000256" key="11">
    <source>
        <dbReference type="ARBA" id="ARBA00023128"/>
    </source>
</evidence>
<keyword evidence="10" id="KW-0809">Transit peptide</keyword>
<evidence type="ECO:0000256" key="2">
    <source>
        <dbReference type="ARBA" id="ARBA00004202"/>
    </source>
</evidence>
<evidence type="ECO:0000256" key="6">
    <source>
        <dbReference type="ARBA" id="ARBA00015492"/>
    </source>
</evidence>
<dbReference type="PANTHER" id="PTHR17490">
    <property type="entry name" value="SUA5"/>
    <property type="match status" value="1"/>
</dbReference>
<evidence type="ECO:0000256" key="12">
    <source>
        <dbReference type="ARBA" id="ARBA00023136"/>
    </source>
</evidence>
<dbReference type="OMA" id="RDLCAVW"/>
<accession>A0A1Y1I611</accession>
<dbReference type="EMBL" id="DF237235">
    <property type="protein sequence ID" value="GAQ86395.1"/>
    <property type="molecule type" value="Genomic_DNA"/>
</dbReference>
<comment type="catalytic activity">
    <reaction evidence="13">
        <text>L-threonine + hydrogencarbonate + ATP = L-threonylcarbamoyladenylate + diphosphate + H2O</text>
        <dbReference type="Rhea" id="RHEA:36407"/>
        <dbReference type="ChEBI" id="CHEBI:15377"/>
        <dbReference type="ChEBI" id="CHEBI:17544"/>
        <dbReference type="ChEBI" id="CHEBI:30616"/>
        <dbReference type="ChEBI" id="CHEBI:33019"/>
        <dbReference type="ChEBI" id="CHEBI:57926"/>
        <dbReference type="ChEBI" id="CHEBI:73682"/>
        <dbReference type="EC" id="2.7.7.87"/>
    </reaction>
</comment>
<evidence type="ECO:0000313" key="18">
    <source>
        <dbReference type="Proteomes" id="UP000054558"/>
    </source>
</evidence>
<evidence type="ECO:0000256" key="4">
    <source>
        <dbReference type="ARBA" id="ARBA00007663"/>
    </source>
</evidence>
<name>A0A1Y1I611_KLENI</name>
<protein>
    <recommendedName>
        <fullName evidence="6">Threonylcarbamoyl-AMP synthase</fullName>
        <ecNumber evidence="5">2.7.7.87</ecNumber>
    </recommendedName>
</protein>
<dbReference type="NCBIfam" id="TIGR00057">
    <property type="entry name" value="L-threonylcarbamoyladenylate synthase"/>
    <property type="match status" value="1"/>
</dbReference>
<keyword evidence="11" id="KW-0496">Mitochondrion</keyword>
<keyword evidence="7" id="KW-1003">Cell membrane</keyword>
<dbReference type="GO" id="GO:0005739">
    <property type="term" value="C:mitochondrion"/>
    <property type="evidence" value="ECO:0007669"/>
    <property type="project" value="UniProtKB-SubCell"/>
</dbReference>
<dbReference type="GO" id="GO:0000049">
    <property type="term" value="F:tRNA binding"/>
    <property type="evidence" value="ECO:0000318"/>
    <property type="project" value="GO_Central"/>
</dbReference>
<comment type="function">
    <text evidence="14">Cytoplasmic and mitochondrial threonylcarbamoyl-AMP synthase required for the formation of a threonylcarbamoyl group on adenosine at position 37 (t(6)A37) in tRNAs that read codons beginning with adenine. Catalyzes the conversion of L-threonine, HCO(3)(-)/CO(2) and ATP to give threonylcarbamoyl-AMP (TC-AMP) as the acyladenylate intermediate, with the release of diphosphate. Participates in t(6)A37 formation in cytoplasmic and mitochondrial tRNAs. May regulate the activity of some transporters.</text>
</comment>
<dbReference type="Gene3D" id="3.90.870.10">
    <property type="entry name" value="DHBP synthase"/>
    <property type="match status" value="1"/>
</dbReference>
<comment type="subunit">
    <text evidence="15">Interacts with RSC1A1.</text>
</comment>